<dbReference type="AlphaFoldDB" id="A0A2M9CAC6"/>
<sequence length="81" mass="9679">MLVFRKDARYMNYVVFKAQENQRLSGDYLRLNFIVDKILAPFILRFLNNLRLCGKPTKLKSYNSELMIYNSSTILYLCEIF</sequence>
<evidence type="ECO:0000313" key="2">
    <source>
        <dbReference type="Proteomes" id="UP000228740"/>
    </source>
</evidence>
<accession>A0A2M9CAC6</accession>
<protein>
    <submittedName>
        <fullName evidence="1">Uncharacterized protein</fullName>
    </submittedName>
</protein>
<evidence type="ECO:0000313" key="1">
    <source>
        <dbReference type="EMBL" id="PJJ67761.1"/>
    </source>
</evidence>
<keyword evidence="2" id="KW-1185">Reference proteome</keyword>
<comment type="caution">
    <text evidence="1">The sequence shown here is derived from an EMBL/GenBank/DDBJ whole genome shotgun (WGS) entry which is preliminary data.</text>
</comment>
<gene>
    <name evidence="1" type="ORF">CLV73_1780</name>
</gene>
<dbReference type="EMBL" id="PGFD01000001">
    <property type="protein sequence ID" value="PJJ67761.1"/>
    <property type="molecule type" value="Genomic_DNA"/>
</dbReference>
<name>A0A2M9CAC6_9FLAO</name>
<dbReference type="Proteomes" id="UP000228740">
    <property type="component" value="Unassembled WGS sequence"/>
</dbReference>
<reference evidence="1 2" key="1">
    <citation type="submission" date="2017-11" db="EMBL/GenBank/DDBJ databases">
        <title>Genomic Encyclopedia of Archaeal and Bacterial Type Strains, Phase II (KMG-II): From Individual Species to Whole Genera.</title>
        <authorList>
            <person name="Goeker M."/>
        </authorList>
    </citation>
    <scope>NUCLEOTIDE SEQUENCE [LARGE SCALE GENOMIC DNA]</scope>
    <source>
        <strain evidence="1 2">DSM 27617</strain>
    </source>
</reference>
<organism evidence="1 2">
    <name type="scientific">Chryseobacterium geocarposphaerae</name>
    <dbReference type="NCBI Taxonomy" id="1416776"/>
    <lineage>
        <taxon>Bacteria</taxon>
        <taxon>Pseudomonadati</taxon>
        <taxon>Bacteroidota</taxon>
        <taxon>Flavobacteriia</taxon>
        <taxon>Flavobacteriales</taxon>
        <taxon>Weeksellaceae</taxon>
        <taxon>Chryseobacterium group</taxon>
        <taxon>Chryseobacterium</taxon>
    </lineage>
</organism>
<proteinExistence type="predicted"/>